<dbReference type="EMBL" id="JEOB01000002">
    <property type="protein sequence ID" value="EXM39749.1"/>
    <property type="molecule type" value="Genomic_DNA"/>
</dbReference>
<organism evidence="7 8">
    <name type="scientific">Ruminococcus albus SY3</name>
    <dbReference type="NCBI Taxonomy" id="1341156"/>
    <lineage>
        <taxon>Bacteria</taxon>
        <taxon>Bacillati</taxon>
        <taxon>Bacillota</taxon>
        <taxon>Clostridia</taxon>
        <taxon>Eubacteriales</taxon>
        <taxon>Oscillospiraceae</taxon>
        <taxon>Ruminococcus</taxon>
    </lineage>
</organism>
<dbReference type="Gene3D" id="3.40.50.300">
    <property type="entry name" value="P-loop containing nucleotide triphosphate hydrolases"/>
    <property type="match status" value="1"/>
</dbReference>
<dbReference type="Proteomes" id="UP000021369">
    <property type="component" value="Unassembled WGS sequence"/>
</dbReference>
<name>A0A011UGE3_RUMAL</name>
<accession>A0A011UGE3</accession>
<evidence type="ECO:0000313" key="8">
    <source>
        <dbReference type="Proteomes" id="UP000021369"/>
    </source>
</evidence>
<gene>
    <name evidence="7" type="ORF">RASY3_08130</name>
    <name evidence="6" type="ORF">RASY3_18515</name>
</gene>
<evidence type="ECO:0000256" key="3">
    <source>
        <dbReference type="ARBA" id="ARBA00022741"/>
    </source>
</evidence>
<evidence type="ECO:0000256" key="4">
    <source>
        <dbReference type="ARBA" id="ARBA00022840"/>
    </source>
</evidence>
<keyword evidence="4" id="KW-0067">ATP-binding</keyword>
<dbReference type="SUPFAM" id="SSF52540">
    <property type="entry name" value="P-loop containing nucleoside triphosphate hydrolases"/>
    <property type="match status" value="1"/>
</dbReference>
<dbReference type="Pfam" id="PF00005">
    <property type="entry name" value="ABC_tran"/>
    <property type="match status" value="1"/>
</dbReference>
<evidence type="ECO:0000259" key="5">
    <source>
        <dbReference type="PROSITE" id="PS50893"/>
    </source>
</evidence>
<dbReference type="RefSeq" id="WP_024855945.1">
    <property type="nucleotide sequence ID" value="NZ_JEOB01000002.1"/>
</dbReference>
<dbReference type="PANTHER" id="PTHR43335">
    <property type="entry name" value="ABC TRANSPORTER, ATP-BINDING PROTEIN"/>
    <property type="match status" value="1"/>
</dbReference>
<comment type="similarity">
    <text evidence="1">Belongs to the ABC transporter superfamily.</text>
</comment>
<dbReference type="GO" id="GO:0005524">
    <property type="term" value="F:ATP binding"/>
    <property type="evidence" value="ECO:0007669"/>
    <property type="project" value="UniProtKB-KW"/>
</dbReference>
<dbReference type="InterPro" id="IPR003439">
    <property type="entry name" value="ABC_transporter-like_ATP-bd"/>
</dbReference>
<dbReference type="GO" id="GO:0016887">
    <property type="term" value="F:ATP hydrolysis activity"/>
    <property type="evidence" value="ECO:0007669"/>
    <property type="project" value="InterPro"/>
</dbReference>
<reference evidence="7 8" key="1">
    <citation type="submission" date="2013-06" db="EMBL/GenBank/DDBJ databases">
        <title>Rumen cellulosomics: divergent fiber-degrading strategies revealed by comparative genome-wide analysis of six Ruminococcal strains.</title>
        <authorList>
            <person name="Dassa B."/>
            <person name="Borovok I."/>
            <person name="Lamed R."/>
            <person name="Flint H."/>
            <person name="Yeoman C.J."/>
            <person name="White B."/>
            <person name="Bayer E.A."/>
        </authorList>
    </citation>
    <scope>NUCLEOTIDE SEQUENCE [LARGE SCALE GENOMIC DNA]</scope>
    <source>
        <strain evidence="7 8">SY3</strain>
    </source>
</reference>
<dbReference type="SMART" id="SM00382">
    <property type="entry name" value="AAA"/>
    <property type="match status" value="1"/>
</dbReference>
<proteinExistence type="inferred from homology"/>
<dbReference type="EMBL" id="JEOB01000004">
    <property type="protein sequence ID" value="EXM38215.1"/>
    <property type="molecule type" value="Genomic_DNA"/>
</dbReference>
<dbReference type="PROSITE" id="PS50893">
    <property type="entry name" value="ABC_TRANSPORTER_2"/>
    <property type="match status" value="1"/>
</dbReference>
<keyword evidence="2" id="KW-0813">Transport</keyword>
<dbReference type="PANTHER" id="PTHR43335:SF8">
    <property type="entry name" value="ABC TRANSPORTER, ATP-BINDING PROTEIN"/>
    <property type="match status" value="1"/>
</dbReference>
<keyword evidence="3" id="KW-0547">Nucleotide-binding</keyword>
<evidence type="ECO:0000313" key="7">
    <source>
        <dbReference type="EMBL" id="EXM39749.1"/>
    </source>
</evidence>
<evidence type="ECO:0000256" key="2">
    <source>
        <dbReference type="ARBA" id="ARBA00022448"/>
    </source>
</evidence>
<evidence type="ECO:0000313" key="6">
    <source>
        <dbReference type="EMBL" id="EXM38215.1"/>
    </source>
</evidence>
<feature type="domain" description="ABC transporter" evidence="5">
    <location>
        <begin position="6"/>
        <end position="233"/>
    </location>
</feature>
<protein>
    <submittedName>
        <fullName evidence="7">Multidrug ABC transporter</fullName>
    </submittedName>
</protein>
<dbReference type="InterPro" id="IPR027417">
    <property type="entry name" value="P-loop_NTPase"/>
</dbReference>
<dbReference type="InterPro" id="IPR003593">
    <property type="entry name" value="AAA+_ATPase"/>
</dbReference>
<dbReference type="PATRIC" id="fig|1341156.4.peg.3293"/>
<evidence type="ECO:0000256" key="1">
    <source>
        <dbReference type="ARBA" id="ARBA00005417"/>
    </source>
</evidence>
<keyword evidence="8" id="KW-1185">Reference proteome</keyword>
<dbReference type="AlphaFoldDB" id="A0A011UGE3"/>
<sequence>MREIVLQTKKLTKSYGRSTALDHADMTVYKGDIYGLIGRNGAGKTTMMKVVSGLTAPTNGEYSLFGKTGLAAENEKRRIGCLIENPAFFGNMTAYQNLRYYCYQKGIADRRQIDEVLDLVKLSDARNKKFKTFSLGMKQRLGIAFAVLDNPDIVILDEPINGLDPIGISELRDTFRRLSHERGMTLIISSHILSELYAVANRFLFIDSGKVLKEVSRSELDLECSRCITLGTDDTAKASTILERNLGITDYKVIDNHEIRIYDENAKSNIVNRTLVQNDVDVMKIHESGVSLEDYFKQLVGEVKS</sequence>
<comment type="caution">
    <text evidence="7">The sequence shown here is derived from an EMBL/GenBank/DDBJ whole genome shotgun (WGS) entry which is preliminary data.</text>
</comment>
<dbReference type="OrthoDB" id="9809205at2"/>